<dbReference type="EMBL" id="CALNXI010004554">
    <property type="protein sequence ID" value="CAH3196043.1"/>
    <property type="molecule type" value="Genomic_DNA"/>
</dbReference>
<name>A0ABN8SWW6_9CNID</name>
<dbReference type="Proteomes" id="UP001159427">
    <property type="component" value="Unassembled WGS sequence"/>
</dbReference>
<organism evidence="2 3">
    <name type="scientific">Porites evermanni</name>
    <dbReference type="NCBI Taxonomy" id="104178"/>
    <lineage>
        <taxon>Eukaryota</taxon>
        <taxon>Metazoa</taxon>
        <taxon>Cnidaria</taxon>
        <taxon>Anthozoa</taxon>
        <taxon>Hexacorallia</taxon>
        <taxon>Scleractinia</taxon>
        <taxon>Fungiina</taxon>
        <taxon>Poritidae</taxon>
        <taxon>Porites</taxon>
    </lineage>
</organism>
<sequence length="188" mass="20853">MDVQETGEKSSEDGKDGEQKKPVFEAEEKDDDKTDDTADKKNDKSGKGDEKEEKDTTKETESGESESVEQGDVEGKPAGDAVESDKKATDNTAEKTESPAKTDQAPIKTDPVAVPKQEKSTVKSAGLSKPASAANEQQWFMFNIADGGFTELHTLLEVEEKRKCDDIWWRCHDYWLLAGVVMYPEHSY</sequence>
<proteinExistence type="predicted"/>
<feature type="compositionally biased region" description="Acidic residues" evidence="1">
    <location>
        <begin position="62"/>
        <end position="72"/>
    </location>
</feature>
<evidence type="ECO:0000313" key="3">
    <source>
        <dbReference type="Proteomes" id="UP001159427"/>
    </source>
</evidence>
<reference evidence="2 3" key="1">
    <citation type="submission" date="2022-05" db="EMBL/GenBank/DDBJ databases">
        <authorList>
            <consortium name="Genoscope - CEA"/>
            <person name="William W."/>
        </authorList>
    </citation>
    <scope>NUCLEOTIDE SEQUENCE [LARGE SCALE GENOMIC DNA]</scope>
</reference>
<evidence type="ECO:0000313" key="2">
    <source>
        <dbReference type="EMBL" id="CAH3196043.1"/>
    </source>
</evidence>
<feature type="compositionally biased region" description="Basic and acidic residues" evidence="1">
    <location>
        <begin position="1"/>
        <end position="61"/>
    </location>
</feature>
<feature type="compositionally biased region" description="Basic and acidic residues" evidence="1">
    <location>
        <begin position="73"/>
        <end position="100"/>
    </location>
</feature>
<accession>A0ABN8SWW6</accession>
<keyword evidence="3" id="KW-1185">Reference proteome</keyword>
<gene>
    <name evidence="2" type="ORF">PEVE_00031670</name>
</gene>
<feature type="region of interest" description="Disordered" evidence="1">
    <location>
        <begin position="1"/>
        <end position="131"/>
    </location>
</feature>
<protein>
    <submittedName>
        <fullName evidence="2">Uncharacterized protein</fullName>
    </submittedName>
</protein>
<comment type="caution">
    <text evidence="2">The sequence shown here is derived from an EMBL/GenBank/DDBJ whole genome shotgun (WGS) entry which is preliminary data.</text>
</comment>
<evidence type="ECO:0000256" key="1">
    <source>
        <dbReference type="SAM" id="MobiDB-lite"/>
    </source>
</evidence>